<dbReference type="Pfam" id="PF00395">
    <property type="entry name" value="SLH"/>
    <property type="match status" value="5"/>
</dbReference>
<dbReference type="InterPro" id="IPR006626">
    <property type="entry name" value="PbH1"/>
</dbReference>
<evidence type="ECO:0000313" key="2">
    <source>
        <dbReference type="EMBL" id="OSO94305.1"/>
    </source>
</evidence>
<dbReference type="Proteomes" id="UP000192997">
    <property type="component" value="Unassembled WGS sequence"/>
</dbReference>
<comment type="caution">
    <text evidence="2">The sequence shown here is derived from an EMBL/GenBank/DDBJ whole genome shotgun (WGS) entry which is preliminary data.</text>
</comment>
<dbReference type="InterPro" id="IPR012334">
    <property type="entry name" value="Pectin_lyas_fold"/>
</dbReference>
<protein>
    <recommendedName>
        <fullName evidence="1">SLH domain-containing protein</fullName>
    </recommendedName>
</protein>
<feature type="domain" description="SLH" evidence="1">
    <location>
        <begin position="617"/>
        <end position="681"/>
    </location>
</feature>
<name>A0A1X4GAS6_9CYAN</name>
<reference evidence="3" key="1">
    <citation type="submission" date="2017-04" db="EMBL/GenBank/DDBJ databases">
        <authorList>
            <person name="Abreu V.A."/>
            <person name="Popin R.V."/>
            <person name="Rigonato J."/>
            <person name="Andreote A.P."/>
            <person name="Schaker P.C."/>
            <person name="Hoff-Risseti C."/>
            <person name="Alvarenga D.O."/>
            <person name="Varani A.M."/>
            <person name="Fiore M.F."/>
        </authorList>
    </citation>
    <scope>NUCLEOTIDE SEQUENCE [LARGE SCALE GENOMIC DNA]</scope>
    <source>
        <strain evidence="3">CENA303</strain>
    </source>
</reference>
<dbReference type="EMBL" id="NBYN01000014">
    <property type="protein sequence ID" value="OSO94305.1"/>
    <property type="molecule type" value="Genomic_DNA"/>
</dbReference>
<dbReference type="RefSeq" id="WP_085727276.1">
    <property type="nucleotide sequence ID" value="NZ_NBYN01000014.1"/>
</dbReference>
<accession>A0A1X4GAS6</accession>
<organism evidence="2 3">
    <name type="scientific">Cylindrospermopsis raciborskii CENA303</name>
    <dbReference type="NCBI Taxonomy" id="1170769"/>
    <lineage>
        <taxon>Bacteria</taxon>
        <taxon>Bacillati</taxon>
        <taxon>Cyanobacteriota</taxon>
        <taxon>Cyanophyceae</taxon>
        <taxon>Nostocales</taxon>
        <taxon>Aphanizomenonaceae</taxon>
        <taxon>Cylindrospermopsis</taxon>
    </lineage>
</organism>
<sequence length="683" mass="73178">MKLASLYVNPITGNDNNNGSQLSPFKTITRALKTIPSPGIIRLSVGTYSTQNREIFPLVIPQGVVLLGNESKKGEGIIITGGGEYQSPSFGLQNITLLFSGDGSILGITVTNSVSKGTGIWIESAAPTLANNTLCKCGREGILITGQAKPAILDNVFIQNIASGLMMARSSKGEVLRNVFENNPVGIAITDLAAPLIANNKLGKNQIGMAISRDASPVLRGNLIYQNSQCGLSINGNAIPDLGKPQDPAGNIFREQENFDVQNSSSQSLISVGNQLNTAQIKGLLELVAATNDTIIPVISSSFSDLYAHWSTAFITALAAKGFIGGFPDGTFKPNTPITRAQYAALIKKTFQLPDSQNLNRFKDVRTDFWANSPIASAADGGFLGGFPDGTFRPGQNLTRVQAIVSIVNGLKLTGSNPNGLLVYSDRAQIPSYAINATTIATQKLLVLNYPQVDLLEPLREITRAEVATLIYQALVVKGEAEPIVSPYIVKPDKEQPSFSDLVGHWAEAYIRALVSMNLTSGFADGSYQPDKPMTRSQYAALIAAAFNPVAKRPTVDFIDIPSDFWAVKAIQIASRGGFIAGFSDRTFRPDQNIQRIQVIVSLVNGLGLVPNQNHSSLSYTDKNSIPEYAKVAVIAASQQNIVINYPDPKILAPTKEATRAEVAAMTYQALVAIKRVKPIAES</sequence>
<dbReference type="Gene3D" id="2.160.20.10">
    <property type="entry name" value="Single-stranded right-handed beta-helix, Pectin lyase-like"/>
    <property type="match status" value="1"/>
</dbReference>
<evidence type="ECO:0000259" key="1">
    <source>
        <dbReference type="PROSITE" id="PS51272"/>
    </source>
</evidence>
<feature type="domain" description="SLH" evidence="1">
    <location>
        <begin position="422"/>
        <end position="485"/>
    </location>
</feature>
<dbReference type="InterPro" id="IPR011050">
    <property type="entry name" value="Pectin_lyase_fold/virulence"/>
</dbReference>
<feature type="domain" description="SLH" evidence="1">
    <location>
        <begin position="494"/>
        <end position="557"/>
    </location>
</feature>
<dbReference type="InterPro" id="IPR051465">
    <property type="entry name" value="Cell_Envelope_Struct_Comp"/>
</dbReference>
<evidence type="ECO:0000313" key="3">
    <source>
        <dbReference type="Proteomes" id="UP000192997"/>
    </source>
</evidence>
<feature type="domain" description="SLH" evidence="1">
    <location>
        <begin position="558"/>
        <end position="616"/>
    </location>
</feature>
<dbReference type="InterPro" id="IPR011459">
    <property type="entry name" value="DUF1565"/>
</dbReference>
<dbReference type="Pfam" id="PF07602">
    <property type="entry name" value="DUF1565"/>
    <property type="match status" value="1"/>
</dbReference>
<gene>
    <name evidence="2" type="ORF">B7O87_03830</name>
</gene>
<dbReference type="SMART" id="SM00710">
    <property type="entry name" value="PbH1"/>
    <property type="match status" value="4"/>
</dbReference>
<feature type="domain" description="SLH" evidence="1">
    <location>
        <begin position="362"/>
        <end position="421"/>
    </location>
</feature>
<dbReference type="PANTHER" id="PTHR43308:SF5">
    <property type="entry name" value="S-LAYER PROTEIN _ PEPTIDOGLYCAN ENDO-BETA-N-ACETYLGLUCOSAMINIDASE"/>
    <property type="match status" value="1"/>
</dbReference>
<dbReference type="Gene3D" id="3.30.1910.20">
    <property type="entry name" value="asparaginyl-tRNA synthetase, N-terminal domain"/>
    <property type="match status" value="1"/>
</dbReference>
<dbReference type="InterPro" id="IPR001119">
    <property type="entry name" value="SLH_dom"/>
</dbReference>
<dbReference type="SUPFAM" id="SSF51126">
    <property type="entry name" value="Pectin lyase-like"/>
    <property type="match status" value="1"/>
</dbReference>
<feature type="domain" description="SLH" evidence="1">
    <location>
        <begin position="298"/>
        <end position="361"/>
    </location>
</feature>
<dbReference type="PROSITE" id="PS51272">
    <property type="entry name" value="SLH"/>
    <property type="match status" value="6"/>
</dbReference>
<dbReference type="AlphaFoldDB" id="A0A1X4GAS6"/>
<proteinExistence type="predicted"/>
<dbReference type="PANTHER" id="PTHR43308">
    <property type="entry name" value="OUTER MEMBRANE PROTEIN ALPHA-RELATED"/>
    <property type="match status" value="1"/>
</dbReference>